<dbReference type="RefSeq" id="WP_146520916.1">
    <property type="nucleotide sequence ID" value="NZ_CP151726.1"/>
</dbReference>
<gene>
    <name evidence="3" type="ORF">Pla52n_36800</name>
</gene>
<dbReference type="AlphaFoldDB" id="A0A5C6AWY3"/>
<dbReference type="Pfam" id="PF07811">
    <property type="entry name" value="TadE"/>
    <property type="match status" value="1"/>
</dbReference>
<dbReference type="OrthoDB" id="276644at2"/>
<keyword evidence="1" id="KW-0812">Transmembrane</keyword>
<organism evidence="3 4">
    <name type="scientific">Stieleria varia</name>
    <dbReference type="NCBI Taxonomy" id="2528005"/>
    <lineage>
        <taxon>Bacteria</taxon>
        <taxon>Pseudomonadati</taxon>
        <taxon>Planctomycetota</taxon>
        <taxon>Planctomycetia</taxon>
        <taxon>Pirellulales</taxon>
        <taxon>Pirellulaceae</taxon>
        <taxon>Stieleria</taxon>
    </lineage>
</organism>
<dbReference type="EMBL" id="SJPN01000004">
    <property type="protein sequence ID" value="TWU02624.1"/>
    <property type="molecule type" value="Genomic_DNA"/>
</dbReference>
<evidence type="ECO:0000259" key="2">
    <source>
        <dbReference type="Pfam" id="PF07811"/>
    </source>
</evidence>
<name>A0A5C6AWY3_9BACT</name>
<keyword evidence="4" id="KW-1185">Reference proteome</keyword>
<keyword evidence="1" id="KW-1133">Transmembrane helix</keyword>
<protein>
    <submittedName>
        <fullName evidence="3">TadE-like protein</fullName>
    </submittedName>
</protein>
<dbReference type="InterPro" id="IPR012495">
    <property type="entry name" value="TadE-like_dom"/>
</dbReference>
<feature type="transmembrane region" description="Helical" evidence="1">
    <location>
        <begin position="21"/>
        <end position="40"/>
    </location>
</feature>
<dbReference type="Proteomes" id="UP000320176">
    <property type="component" value="Unassembled WGS sequence"/>
</dbReference>
<accession>A0A5C6AWY3</accession>
<keyword evidence="1" id="KW-0472">Membrane</keyword>
<evidence type="ECO:0000313" key="4">
    <source>
        <dbReference type="Proteomes" id="UP000320176"/>
    </source>
</evidence>
<evidence type="ECO:0000256" key="1">
    <source>
        <dbReference type="SAM" id="Phobius"/>
    </source>
</evidence>
<proteinExistence type="predicted"/>
<sequence length="140" mass="14876">MRSASRQNSNRQSSPRRNGVAAVELAICLPVLVTLMLATIEACTMYHVQQTLKITAYEGARVGTVPGATSTNVEFQCGNILDDHGVSGYAITMDPADPSTLGEGDYLTVTASAAFADNALIGGWFYQGMTLSRSVALRND</sequence>
<comment type="caution">
    <text evidence="3">The sequence shown here is derived from an EMBL/GenBank/DDBJ whole genome shotgun (WGS) entry which is preliminary data.</text>
</comment>
<feature type="domain" description="TadE-like" evidence="2">
    <location>
        <begin position="19"/>
        <end position="61"/>
    </location>
</feature>
<evidence type="ECO:0000313" key="3">
    <source>
        <dbReference type="EMBL" id="TWU02624.1"/>
    </source>
</evidence>
<reference evidence="3 4" key="1">
    <citation type="submission" date="2019-02" db="EMBL/GenBank/DDBJ databases">
        <title>Deep-cultivation of Planctomycetes and their phenomic and genomic characterization uncovers novel biology.</title>
        <authorList>
            <person name="Wiegand S."/>
            <person name="Jogler M."/>
            <person name="Boedeker C."/>
            <person name="Pinto D."/>
            <person name="Vollmers J."/>
            <person name="Rivas-Marin E."/>
            <person name="Kohn T."/>
            <person name="Peeters S.H."/>
            <person name="Heuer A."/>
            <person name="Rast P."/>
            <person name="Oberbeckmann S."/>
            <person name="Bunk B."/>
            <person name="Jeske O."/>
            <person name="Meyerdierks A."/>
            <person name="Storesund J.E."/>
            <person name="Kallscheuer N."/>
            <person name="Luecker S."/>
            <person name="Lage O.M."/>
            <person name="Pohl T."/>
            <person name="Merkel B.J."/>
            <person name="Hornburger P."/>
            <person name="Mueller R.-W."/>
            <person name="Bruemmer F."/>
            <person name="Labrenz M."/>
            <person name="Spormann A.M."/>
            <person name="Op Den Camp H."/>
            <person name="Overmann J."/>
            <person name="Amann R."/>
            <person name="Jetten M.S.M."/>
            <person name="Mascher T."/>
            <person name="Medema M.H."/>
            <person name="Devos D.P."/>
            <person name="Kaster A.-K."/>
            <person name="Ovreas L."/>
            <person name="Rohde M."/>
            <person name="Galperin M.Y."/>
            <person name="Jogler C."/>
        </authorList>
    </citation>
    <scope>NUCLEOTIDE SEQUENCE [LARGE SCALE GENOMIC DNA]</scope>
    <source>
        <strain evidence="3 4">Pla52n</strain>
    </source>
</reference>